<comment type="caution">
    <text evidence="1">The sequence shown here is derived from an EMBL/GenBank/DDBJ whole genome shotgun (WGS) entry which is preliminary data.</text>
</comment>
<proteinExistence type="predicted"/>
<accession>A0A512HBE6</accession>
<keyword evidence="2" id="KW-1185">Reference proteome</keyword>
<evidence type="ECO:0008006" key="3">
    <source>
        <dbReference type="Google" id="ProtNLM"/>
    </source>
</evidence>
<dbReference type="Proteomes" id="UP000321567">
    <property type="component" value="Unassembled WGS sequence"/>
</dbReference>
<name>A0A512HBE6_9PROT</name>
<dbReference type="EMBL" id="BJZO01000109">
    <property type="protein sequence ID" value="GEO82774.1"/>
    <property type="molecule type" value="Genomic_DNA"/>
</dbReference>
<dbReference type="AlphaFoldDB" id="A0A512HBE6"/>
<organism evidence="1 2">
    <name type="scientific">Pararhodospirillum oryzae</name>
    <dbReference type="NCBI Taxonomy" id="478448"/>
    <lineage>
        <taxon>Bacteria</taxon>
        <taxon>Pseudomonadati</taxon>
        <taxon>Pseudomonadota</taxon>
        <taxon>Alphaproteobacteria</taxon>
        <taxon>Rhodospirillales</taxon>
        <taxon>Rhodospirillaceae</taxon>
        <taxon>Pararhodospirillum</taxon>
    </lineage>
</organism>
<sequence>MQPVLERMMGATADATREAGARQGTLAALSRPEAVYLAERALAGDAVLRKGAAEVLGHNVIEFPAFCSARLPALFDDPDSKVREAASGWMRRVRERGTLAPLKPVADGFLSNVAFVDDPEDFFWMLESVSDAPPALLFEAAHRFLDRAGPDSADIRTRDALVGHRIGTLVLRAYRQAEGDRSLRLHCLDLFDRLVACGTHGAEEALERWDEG</sequence>
<gene>
    <name evidence="1" type="ORF">ROR02_29050</name>
</gene>
<protein>
    <recommendedName>
        <fullName evidence="3">HEAT repeat domain-containing protein</fullName>
    </recommendedName>
</protein>
<reference evidence="1 2" key="1">
    <citation type="submission" date="2019-07" db="EMBL/GenBank/DDBJ databases">
        <title>Whole genome shotgun sequence of Rhodospirillum oryzae NBRC 107573.</title>
        <authorList>
            <person name="Hosoyama A."/>
            <person name="Uohara A."/>
            <person name="Ohji S."/>
            <person name="Ichikawa N."/>
        </authorList>
    </citation>
    <scope>NUCLEOTIDE SEQUENCE [LARGE SCALE GENOMIC DNA]</scope>
    <source>
        <strain evidence="1 2">NBRC 107573</strain>
    </source>
</reference>
<evidence type="ECO:0000313" key="2">
    <source>
        <dbReference type="Proteomes" id="UP000321567"/>
    </source>
</evidence>
<evidence type="ECO:0000313" key="1">
    <source>
        <dbReference type="EMBL" id="GEO82774.1"/>
    </source>
</evidence>